<dbReference type="PANTHER" id="PTHR47964">
    <property type="entry name" value="ATP-DEPENDENT DNA HELICASE HOMOLOG RECG, CHLOROPLASTIC"/>
    <property type="match status" value="1"/>
</dbReference>
<keyword evidence="9 15" id="KW-0233">DNA recombination</keyword>
<keyword evidence="4 15" id="KW-0227">DNA damage</keyword>
<dbReference type="SMART" id="SM00487">
    <property type="entry name" value="DEXDc"/>
    <property type="match status" value="1"/>
</dbReference>
<evidence type="ECO:0000256" key="11">
    <source>
        <dbReference type="ARBA" id="ARBA00023235"/>
    </source>
</evidence>
<comment type="function">
    <text evidence="15">Plays a critical role in recombination and DNA repair. Helps process Holliday junction intermediates to mature products by catalyzing branch migration. Has replication fork regression activity, unwinds stalled or blocked replication forks to make a HJ that can be resolved. Has a DNA unwinding activity characteristic of a DNA helicase with 3'-5' polarity.</text>
</comment>
<comment type="catalytic activity">
    <reaction evidence="12 15">
        <text>Couples ATP hydrolysis with the unwinding of duplex DNA by translocating in the 3'-5' direction.</text>
        <dbReference type="EC" id="5.6.2.4"/>
    </reaction>
</comment>
<reference evidence="18" key="1">
    <citation type="submission" date="2010-03" db="EMBL/GenBank/DDBJ databases">
        <title>The genome sequence of Ruminococcus sp. 18P13.</title>
        <authorList>
            <consortium name="metaHIT consortium -- http://www.metahit.eu/"/>
            <person name="Pajon A."/>
            <person name="Turner K."/>
            <person name="Parkhill J."/>
            <person name="Bernalier A."/>
        </authorList>
    </citation>
    <scope>NUCLEOTIDE SEQUENCE [LARGE SCALE GENOMIC DNA]</scope>
    <source>
        <strain evidence="18">Type strain: 18P13</strain>
    </source>
</reference>
<keyword evidence="7 15" id="KW-0067">ATP-binding</keyword>
<dbReference type="PANTHER" id="PTHR47964:SF1">
    <property type="entry name" value="ATP-DEPENDENT DNA HELICASE HOMOLOG RECG, CHLOROPLASTIC"/>
    <property type="match status" value="1"/>
</dbReference>
<dbReference type="GO" id="GO:0005524">
    <property type="term" value="F:ATP binding"/>
    <property type="evidence" value="ECO:0007669"/>
    <property type="project" value="UniProtKB-KW"/>
</dbReference>
<dbReference type="KEGG" id="rch:RUM_02360"/>
<comment type="similarity">
    <text evidence="1 15">Belongs to the helicase family. RecG subfamily.</text>
</comment>
<dbReference type="EC" id="5.6.2.4" evidence="13 15"/>
<dbReference type="InterPro" id="IPR001650">
    <property type="entry name" value="Helicase_C-like"/>
</dbReference>
<evidence type="ECO:0000256" key="10">
    <source>
        <dbReference type="ARBA" id="ARBA00023204"/>
    </source>
</evidence>
<dbReference type="InterPro" id="IPR011545">
    <property type="entry name" value="DEAD/DEAH_box_helicase_dom"/>
</dbReference>
<dbReference type="InterPro" id="IPR027417">
    <property type="entry name" value="P-loop_NTPase"/>
</dbReference>
<dbReference type="PROSITE" id="PS51192">
    <property type="entry name" value="HELICASE_ATP_BIND_1"/>
    <property type="match status" value="1"/>
</dbReference>
<keyword evidence="3 15" id="KW-0547">Nucleotide-binding</keyword>
<dbReference type="InterPro" id="IPR033454">
    <property type="entry name" value="RecG_wedge"/>
</dbReference>
<dbReference type="Pfam" id="PF00271">
    <property type="entry name" value="Helicase_C"/>
    <property type="match status" value="1"/>
</dbReference>
<organism evidence="18 19">
    <name type="scientific">Ruminococcus champanellensis (strain DSM 18848 / JCM 17042 / KCTC 15320 / 18P13)</name>
    <dbReference type="NCBI Taxonomy" id="213810"/>
    <lineage>
        <taxon>Bacteria</taxon>
        <taxon>Bacillati</taxon>
        <taxon>Bacillota</taxon>
        <taxon>Clostridia</taxon>
        <taxon>Eubacteriales</taxon>
        <taxon>Oscillospiraceae</taxon>
        <taxon>Ruminococcus</taxon>
    </lineage>
</organism>
<dbReference type="Proteomes" id="UP000007054">
    <property type="component" value="Chromosome"/>
</dbReference>
<keyword evidence="11" id="KW-0413">Isomerase</keyword>
<evidence type="ECO:0000259" key="17">
    <source>
        <dbReference type="PROSITE" id="PS51194"/>
    </source>
</evidence>
<keyword evidence="10 15" id="KW-0234">DNA repair</keyword>
<evidence type="ECO:0000256" key="5">
    <source>
        <dbReference type="ARBA" id="ARBA00022801"/>
    </source>
</evidence>
<dbReference type="InterPro" id="IPR012340">
    <property type="entry name" value="NA-bd_OB-fold"/>
</dbReference>
<dbReference type="InterPro" id="IPR004609">
    <property type="entry name" value="ATP-dep_DNA_helicase_RecG"/>
</dbReference>
<evidence type="ECO:0000313" key="19">
    <source>
        <dbReference type="Proteomes" id="UP000007054"/>
    </source>
</evidence>
<dbReference type="PATRIC" id="fig|213810.4.peg.88"/>
<dbReference type="InterPro" id="IPR014001">
    <property type="entry name" value="Helicase_ATP-bd"/>
</dbReference>
<evidence type="ECO:0000313" key="18">
    <source>
        <dbReference type="EMBL" id="CBL16483.1"/>
    </source>
</evidence>
<evidence type="ECO:0000256" key="12">
    <source>
        <dbReference type="ARBA" id="ARBA00034617"/>
    </source>
</evidence>
<dbReference type="GO" id="GO:0043138">
    <property type="term" value="F:3'-5' DNA helicase activity"/>
    <property type="evidence" value="ECO:0007669"/>
    <property type="project" value="UniProtKB-EC"/>
</dbReference>
<dbReference type="EMBL" id="FP929052">
    <property type="protein sequence ID" value="CBL16483.1"/>
    <property type="molecule type" value="Genomic_DNA"/>
</dbReference>
<name>D4LA38_RUMC1</name>
<feature type="domain" description="Helicase ATP-binding" evidence="16">
    <location>
        <begin position="269"/>
        <end position="430"/>
    </location>
</feature>
<evidence type="ECO:0000256" key="13">
    <source>
        <dbReference type="ARBA" id="ARBA00034808"/>
    </source>
</evidence>
<evidence type="ECO:0000256" key="4">
    <source>
        <dbReference type="ARBA" id="ARBA00022763"/>
    </source>
</evidence>
<evidence type="ECO:0000256" key="1">
    <source>
        <dbReference type="ARBA" id="ARBA00007504"/>
    </source>
</evidence>
<evidence type="ECO:0000256" key="8">
    <source>
        <dbReference type="ARBA" id="ARBA00023125"/>
    </source>
</evidence>
<dbReference type="GO" id="GO:0016887">
    <property type="term" value="F:ATP hydrolysis activity"/>
    <property type="evidence" value="ECO:0007669"/>
    <property type="project" value="RHEA"/>
</dbReference>
<evidence type="ECO:0000256" key="14">
    <source>
        <dbReference type="ARBA" id="ARBA00048988"/>
    </source>
</evidence>
<dbReference type="SUPFAM" id="SSF52540">
    <property type="entry name" value="P-loop containing nucleoside triphosphate hydrolases"/>
    <property type="match status" value="2"/>
</dbReference>
<evidence type="ECO:0000256" key="9">
    <source>
        <dbReference type="ARBA" id="ARBA00023172"/>
    </source>
</evidence>
<accession>D4LA38</accession>
<comment type="catalytic activity">
    <reaction evidence="14 15">
        <text>ATP + H2O = ADP + phosphate + H(+)</text>
        <dbReference type="Rhea" id="RHEA:13065"/>
        <dbReference type="ChEBI" id="CHEBI:15377"/>
        <dbReference type="ChEBI" id="CHEBI:15378"/>
        <dbReference type="ChEBI" id="CHEBI:30616"/>
        <dbReference type="ChEBI" id="CHEBI:43474"/>
        <dbReference type="ChEBI" id="CHEBI:456216"/>
        <dbReference type="EC" id="5.6.2.4"/>
    </reaction>
</comment>
<dbReference type="AlphaFoldDB" id="D4LA38"/>
<dbReference type="PROSITE" id="PS51194">
    <property type="entry name" value="HELICASE_CTER"/>
    <property type="match status" value="1"/>
</dbReference>
<evidence type="ECO:0000256" key="7">
    <source>
        <dbReference type="ARBA" id="ARBA00022840"/>
    </source>
</evidence>
<evidence type="ECO:0000256" key="6">
    <source>
        <dbReference type="ARBA" id="ARBA00022806"/>
    </source>
</evidence>
<dbReference type="HOGENOM" id="CLU_005122_7_1_9"/>
<dbReference type="InterPro" id="IPR045562">
    <property type="entry name" value="RecG_dom3_C"/>
</dbReference>
<dbReference type="NCBIfam" id="NF008165">
    <property type="entry name" value="PRK10917.1-3"/>
    <property type="match status" value="1"/>
</dbReference>
<dbReference type="InterPro" id="IPR047112">
    <property type="entry name" value="RecG/Mfd"/>
</dbReference>
<dbReference type="Pfam" id="PF00270">
    <property type="entry name" value="DEAD"/>
    <property type="match status" value="1"/>
</dbReference>
<dbReference type="NCBIfam" id="NF008168">
    <property type="entry name" value="PRK10917.2-2"/>
    <property type="match status" value="1"/>
</dbReference>
<proteinExistence type="inferred from homology"/>
<dbReference type="NCBIfam" id="TIGR00643">
    <property type="entry name" value="recG"/>
    <property type="match status" value="1"/>
</dbReference>
<dbReference type="CDD" id="cd17992">
    <property type="entry name" value="DEXHc_RecG"/>
    <property type="match status" value="1"/>
</dbReference>
<dbReference type="GO" id="GO:0006310">
    <property type="term" value="P:DNA recombination"/>
    <property type="evidence" value="ECO:0007669"/>
    <property type="project" value="UniProtKB-UniRule"/>
</dbReference>
<keyword evidence="8" id="KW-0238">DNA-binding</keyword>
<dbReference type="CDD" id="cd04488">
    <property type="entry name" value="RecG_wedge_OBF"/>
    <property type="match status" value="1"/>
</dbReference>
<feature type="domain" description="Helicase C-terminal" evidence="17">
    <location>
        <begin position="448"/>
        <end position="608"/>
    </location>
</feature>
<reference evidence="18" key="2">
    <citation type="submission" date="2010-03" db="EMBL/GenBank/DDBJ databases">
        <authorList>
            <person name="Pajon A."/>
        </authorList>
    </citation>
    <scope>NUCLEOTIDE SEQUENCE</scope>
    <source>
        <strain evidence="18">Type strain: 18P13</strain>
    </source>
</reference>
<dbReference type="Gene3D" id="2.40.50.140">
    <property type="entry name" value="Nucleic acid-binding proteins"/>
    <property type="match status" value="1"/>
</dbReference>
<dbReference type="GO" id="GO:0006281">
    <property type="term" value="P:DNA repair"/>
    <property type="evidence" value="ECO:0007669"/>
    <property type="project" value="UniProtKB-UniRule"/>
</dbReference>
<sequence length="680" mass="74959">MNELFRPISALRGVGEKRAKAYARLGIQTPYDLLFHIPRSYLDFRNPEPVLSAPLDTPCVVEGCITRKLPEQRIRKGLSVFKATATDGESDFTVVFYNNFYAFDALKVGETYRFAGKLTGTLLRREIHSPQYLRADCPVLMKPVYPLTNGLTNPMVQANMRQALELLRREPFDGLPSGIRRQYDLCTLPEALGVVHQPASEPILQEAKRRLAFDALLQLQLGMLMLRNRSRAQTAYTMDPDTDLTPFYASLPFAPTNAQKRSIAEICGDLCRTVPANRLLQGDVGSGKTAVAAAACYFTCKNGFQSALMAPTEILATQHYHTLEGFLSPLGIRVGLLTGSLPAKEKRRIRTALQAGELDVLVGTHALIQKDTVFPALGLVITDEQHRFGVGQRAALAQKGGTPHKLVMSATPIPRTLALIVYGDLDISVLDELPVGRLPIRTYAVTGKLRQRAYGFVRSRMDAGEQAYIVCPMIEEGESDLLAVTSYAEQLRAGAFAAYRVGLLHGKMKPAEKEQVMASFKAGELDLLVCTTVVEVGVDVPNATVMLIENSERFGLSQLHQLRGRVGRGSKQSHCILITDSTSEESRERLRVLSSTTDGFRIAEEDLKLRGPGDFFGSAQHGLPPVHLAELAEDMELVRQTQQAARDILEADPQLRDPVNHALRADVVRLYARNGENGLN</sequence>
<protein>
    <recommendedName>
        <fullName evidence="2 15">ATP-dependent DNA helicase RecG</fullName>
        <ecNumber evidence="13 15">5.6.2.4</ecNumber>
    </recommendedName>
</protein>
<dbReference type="GO" id="GO:0003677">
    <property type="term" value="F:DNA binding"/>
    <property type="evidence" value="ECO:0007669"/>
    <property type="project" value="UniProtKB-KW"/>
</dbReference>
<dbReference type="STRING" id="213810.RUM_02360"/>
<dbReference type="SUPFAM" id="SSF50249">
    <property type="entry name" value="Nucleic acid-binding proteins"/>
    <property type="match status" value="1"/>
</dbReference>
<dbReference type="SMART" id="SM00490">
    <property type="entry name" value="HELICc"/>
    <property type="match status" value="1"/>
</dbReference>
<keyword evidence="5 15" id="KW-0378">Hydrolase</keyword>
<evidence type="ECO:0000256" key="3">
    <source>
        <dbReference type="ARBA" id="ARBA00022741"/>
    </source>
</evidence>
<evidence type="ECO:0000259" key="16">
    <source>
        <dbReference type="PROSITE" id="PS51192"/>
    </source>
</evidence>
<dbReference type="Pfam" id="PF17191">
    <property type="entry name" value="RecG_wedge"/>
    <property type="match status" value="1"/>
</dbReference>
<dbReference type="Pfam" id="PF19833">
    <property type="entry name" value="RecG_dom3_C"/>
    <property type="match status" value="1"/>
</dbReference>
<evidence type="ECO:0000256" key="15">
    <source>
        <dbReference type="RuleBase" id="RU363016"/>
    </source>
</evidence>
<gene>
    <name evidence="18" type="ordered locus">RUM_02360</name>
</gene>
<keyword evidence="6 15" id="KW-0347">Helicase</keyword>
<evidence type="ECO:0000256" key="2">
    <source>
        <dbReference type="ARBA" id="ARBA00017846"/>
    </source>
</evidence>
<keyword evidence="19" id="KW-1185">Reference proteome</keyword>
<dbReference type="Gene3D" id="3.40.50.300">
    <property type="entry name" value="P-loop containing nucleotide triphosphate hydrolases"/>
    <property type="match status" value="2"/>
</dbReference>